<dbReference type="Proteomes" id="UP000585474">
    <property type="component" value="Unassembled WGS sequence"/>
</dbReference>
<sequence>MMKGVASTLYQTIKFATPRGKETLYENQVAIKQCYLATVSIKATMKEVQLIAEEQEVLEDVERDLEAKVVEDLIRYELDEPSSDFSFSREQT</sequence>
<organism evidence="1 2">
    <name type="scientific">Actinidia rufa</name>
    <dbReference type="NCBI Taxonomy" id="165716"/>
    <lineage>
        <taxon>Eukaryota</taxon>
        <taxon>Viridiplantae</taxon>
        <taxon>Streptophyta</taxon>
        <taxon>Embryophyta</taxon>
        <taxon>Tracheophyta</taxon>
        <taxon>Spermatophyta</taxon>
        <taxon>Magnoliopsida</taxon>
        <taxon>eudicotyledons</taxon>
        <taxon>Gunneridae</taxon>
        <taxon>Pentapetalae</taxon>
        <taxon>asterids</taxon>
        <taxon>Ericales</taxon>
        <taxon>Actinidiaceae</taxon>
        <taxon>Actinidia</taxon>
    </lineage>
</organism>
<dbReference type="EMBL" id="BJWL01000022">
    <property type="protein sequence ID" value="GFZ11339.1"/>
    <property type="molecule type" value="Genomic_DNA"/>
</dbReference>
<name>A0A7J0GKJ8_9ERIC</name>
<protein>
    <submittedName>
        <fullName evidence="1">Uncharacterized protein</fullName>
    </submittedName>
</protein>
<accession>A0A7J0GKJ8</accession>
<gene>
    <name evidence="1" type="ORF">Acr_22g0007370</name>
</gene>
<proteinExistence type="predicted"/>
<evidence type="ECO:0000313" key="1">
    <source>
        <dbReference type="EMBL" id="GFZ11339.1"/>
    </source>
</evidence>
<keyword evidence="2" id="KW-1185">Reference proteome</keyword>
<dbReference type="AlphaFoldDB" id="A0A7J0GKJ8"/>
<evidence type="ECO:0000313" key="2">
    <source>
        <dbReference type="Proteomes" id="UP000585474"/>
    </source>
</evidence>
<reference evidence="1 2" key="1">
    <citation type="submission" date="2019-07" db="EMBL/GenBank/DDBJ databases">
        <title>De Novo Assembly of kiwifruit Actinidia rufa.</title>
        <authorList>
            <person name="Sugita-Konishi S."/>
            <person name="Sato K."/>
            <person name="Mori E."/>
            <person name="Abe Y."/>
            <person name="Kisaki G."/>
            <person name="Hamano K."/>
            <person name="Suezawa K."/>
            <person name="Otani M."/>
            <person name="Fukuda T."/>
            <person name="Manabe T."/>
            <person name="Gomi K."/>
            <person name="Tabuchi M."/>
            <person name="Akimitsu K."/>
            <person name="Kataoka I."/>
        </authorList>
    </citation>
    <scope>NUCLEOTIDE SEQUENCE [LARGE SCALE GENOMIC DNA]</scope>
    <source>
        <strain evidence="2">cv. Fuchu</strain>
    </source>
</reference>
<dbReference type="OrthoDB" id="2919534at2759"/>
<comment type="caution">
    <text evidence="1">The sequence shown here is derived from an EMBL/GenBank/DDBJ whole genome shotgun (WGS) entry which is preliminary data.</text>
</comment>